<sequence>MESEPKLKNAPPSALFINSGTEDNVIKQVMDEIDKIPHKKFKEKDLIGRVYEYFLQTFAINANKEDGEFYTPQSIVELIAAPSSA</sequence>
<gene>
    <name evidence="3" type="ORF">E7747_12195</name>
</gene>
<keyword evidence="4" id="KW-1185">Reference proteome</keyword>
<feature type="domain" description="DNA methylase adenine-specific" evidence="2">
    <location>
        <begin position="43"/>
        <end position="80"/>
    </location>
</feature>
<dbReference type="GO" id="GO:0008170">
    <property type="term" value="F:N-methyltransferase activity"/>
    <property type="evidence" value="ECO:0007669"/>
    <property type="project" value="InterPro"/>
</dbReference>
<dbReference type="PANTHER" id="PTHR42998">
    <property type="entry name" value="TYPE I RESTRICTION ENZYME HINDVIIP M PROTEIN-RELATED"/>
    <property type="match status" value="1"/>
</dbReference>
<comment type="similarity">
    <text evidence="1">Belongs to the N(4)/N(6)-methyltransferase family.</text>
</comment>
<evidence type="ECO:0000259" key="2">
    <source>
        <dbReference type="Pfam" id="PF02384"/>
    </source>
</evidence>
<dbReference type="Gene3D" id="3.40.50.150">
    <property type="entry name" value="Vaccinia Virus protein VP39"/>
    <property type="match status" value="1"/>
</dbReference>
<dbReference type="GO" id="GO:0003677">
    <property type="term" value="F:DNA binding"/>
    <property type="evidence" value="ECO:0007669"/>
    <property type="project" value="InterPro"/>
</dbReference>
<dbReference type="EMBL" id="CP039396">
    <property type="protein sequence ID" value="QCD42977.1"/>
    <property type="molecule type" value="Genomic_DNA"/>
</dbReference>
<dbReference type="Proteomes" id="UP000297149">
    <property type="component" value="Chromosome"/>
</dbReference>
<reference evidence="4" key="1">
    <citation type="submission" date="2019-02" db="EMBL/GenBank/DDBJ databases">
        <title>Isolation and identification of novel species under the genus Muribaculum.</title>
        <authorList>
            <person name="Miyake S."/>
            <person name="Ding Y."/>
            <person name="Low A."/>
            <person name="Soh M."/>
            <person name="Seedorf H."/>
        </authorList>
    </citation>
    <scope>NUCLEOTIDE SEQUENCE [LARGE SCALE GENOMIC DNA]</scope>
    <source>
        <strain evidence="4">H5</strain>
    </source>
</reference>
<evidence type="ECO:0000313" key="4">
    <source>
        <dbReference type="Proteomes" id="UP000297149"/>
    </source>
</evidence>
<dbReference type="Pfam" id="PF02384">
    <property type="entry name" value="N6_Mtase"/>
    <property type="match status" value="1"/>
</dbReference>
<dbReference type="InterPro" id="IPR052916">
    <property type="entry name" value="Type-I_RE_MTase_Subunit"/>
</dbReference>
<evidence type="ECO:0000256" key="1">
    <source>
        <dbReference type="ARBA" id="ARBA00006594"/>
    </source>
</evidence>
<protein>
    <recommendedName>
        <fullName evidence="2">DNA methylase adenine-specific domain-containing protein</fullName>
    </recommendedName>
</protein>
<accession>A0A4P7W4Q2</accession>
<dbReference type="AlphaFoldDB" id="A0A4P7W4Q2"/>
<dbReference type="PANTHER" id="PTHR42998:SF1">
    <property type="entry name" value="TYPE I RESTRICTION ENZYME HINDI METHYLASE SUBUNIT"/>
    <property type="match status" value="1"/>
</dbReference>
<organism evidence="3 4">
    <name type="scientific">Duncaniella dubosii</name>
    <dbReference type="NCBI Taxonomy" id="2518971"/>
    <lineage>
        <taxon>Bacteria</taxon>
        <taxon>Pseudomonadati</taxon>
        <taxon>Bacteroidota</taxon>
        <taxon>Bacteroidia</taxon>
        <taxon>Bacteroidales</taxon>
        <taxon>Muribaculaceae</taxon>
        <taxon>Duncaniella</taxon>
    </lineage>
</organism>
<evidence type="ECO:0000313" key="3">
    <source>
        <dbReference type="EMBL" id="QCD42977.1"/>
    </source>
</evidence>
<dbReference type="RefSeq" id="WP_136416217.1">
    <property type="nucleotide sequence ID" value="NZ_CP039396.1"/>
</dbReference>
<dbReference type="KEGG" id="ddb:E7747_12195"/>
<dbReference type="InterPro" id="IPR003356">
    <property type="entry name" value="DNA_methylase_A-5"/>
</dbReference>
<dbReference type="SUPFAM" id="SSF53335">
    <property type="entry name" value="S-adenosyl-L-methionine-dependent methyltransferases"/>
    <property type="match status" value="1"/>
</dbReference>
<name>A0A4P7W4Q2_9BACT</name>
<dbReference type="InterPro" id="IPR029063">
    <property type="entry name" value="SAM-dependent_MTases_sf"/>
</dbReference>
<proteinExistence type="inferred from homology"/>